<name>A0AAN9YN19_9PEZI</name>
<dbReference type="InterPro" id="IPR032710">
    <property type="entry name" value="NTF2-like_dom_sf"/>
</dbReference>
<keyword evidence="3" id="KW-1185">Reference proteome</keyword>
<protein>
    <recommendedName>
        <fullName evidence="4">Dienelactone hydrolase</fullName>
    </recommendedName>
</protein>
<dbReference type="GO" id="GO:0030638">
    <property type="term" value="P:polyketide metabolic process"/>
    <property type="evidence" value="ECO:0007669"/>
    <property type="project" value="InterPro"/>
</dbReference>
<sequence>MEINLPGIVNAATSVPNRDGRRAAIISDNRPNYRDPGFLSSDFPRNPPKLYVSAESDEFDQLTLSEWRDEGFEVEYLSMGEGEKQYRAKLASLNRSDLGPCETYAIVAYGDAASYCLEYFHVLDNNEDFKLSCLIAYYPTRIPDPETRFPGGVQVLVHLAGSEIGVVKQSQLVGIQGKRRTSRKAIERGIGTGRTLQLGYPGYTYDAEPGFAEHDLDEYDKVSAELAWSRSLAAARKAFQREPKAELLLEQNLQGKFYARDLNQTMSNYTTHKSPHVTYVPTLTGGVGAEELQRFYSQFFLDNGKPTEESLKLTLLSRTIGADRVVDELHVAFKHTAEMPWILPGVPPTGKRVKVVIVSIVTLRGGKLYHEHVYWDQASVLVQTGLLDPKLVPQKAKDRGVERLPVIGKDAARRMLGRDLNDEEEGEADNKLIKGWSNDHNSTDRNGDSAATDKNGDGETNGRKREEIENNGDKAE</sequence>
<feature type="compositionally biased region" description="Basic and acidic residues" evidence="1">
    <location>
        <begin position="454"/>
        <end position="476"/>
    </location>
</feature>
<dbReference type="PANTHER" id="PTHR38436:SF3">
    <property type="entry name" value="CARBOXYMETHYLENEBUTENOLIDASE-RELATED"/>
    <property type="match status" value="1"/>
</dbReference>
<comment type="caution">
    <text evidence="2">The sequence shown here is derived from an EMBL/GenBank/DDBJ whole genome shotgun (WGS) entry which is preliminary data.</text>
</comment>
<dbReference type="AlphaFoldDB" id="A0AAN9YN19"/>
<evidence type="ECO:0000313" key="2">
    <source>
        <dbReference type="EMBL" id="KAK7748370.1"/>
    </source>
</evidence>
<dbReference type="PANTHER" id="PTHR38436">
    <property type="entry name" value="POLYKETIDE CYCLASE SNOAL-LIKE DOMAIN"/>
    <property type="match status" value="1"/>
</dbReference>
<accession>A0AAN9YN19</accession>
<dbReference type="Gene3D" id="3.10.450.50">
    <property type="match status" value="1"/>
</dbReference>
<proteinExistence type="predicted"/>
<feature type="region of interest" description="Disordered" evidence="1">
    <location>
        <begin position="418"/>
        <end position="476"/>
    </location>
</feature>
<dbReference type="Proteomes" id="UP001320420">
    <property type="component" value="Unassembled WGS sequence"/>
</dbReference>
<dbReference type="EMBL" id="JAKJXP020000082">
    <property type="protein sequence ID" value="KAK7748370.1"/>
    <property type="molecule type" value="Genomic_DNA"/>
</dbReference>
<evidence type="ECO:0000313" key="3">
    <source>
        <dbReference type="Proteomes" id="UP001320420"/>
    </source>
</evidence>
<dbReference type="InterPro" id="IPR009959">
    <property type="entry name" value="Cyclase_SnoaL-like"/>
</dbReference>
<evidence type="ECO:0000256" key="1">
    <source>
        <dbReference type="SAM" id="MobiDB-lite"/>
    </source>
</evidence>
<gene>
    <name evidence="2" type="ORF">SLS62_008633</name>
</gene>
<evidence type="ECO:0008006" key="4">
    <source>
        <dbReference type="Google" id="ProtNLM"/>
    </source>
</evidence>
<reference evidence="2 3" key="1">
    <citation type="submission" date="2024-02" db="EMBL/GenBank/DDBJ databases">
        <title>De novo assembly and annotation of 12 fungi associated with fruit tree decline syndrome in Ontario, Canada.</title>
        <authorList>
            <person name="Sulman M."/>
            <person name="Ellouze W."/>
            <person name="Ilyukhin E."/>
        </authorList>
    </citation>
    <scope>NUCLEOTIDE SEQUENCE [LARGE SCALE GENOMIC DNA]</scope>
    <source>
        <strain evidence="2 3">M11/M66-122</strain>
    </source>
</reference>
<organism evidence="2 3">
    <name type="scientific">Diatrype stigma</name>
    <dbReference type="NCBI Taxonomy" id="117547"/>
    <lineage>
        <taxon>Eukaryota</taxon>
        <taxon>Fungi</taxon>
        <taxon>Dikarya</taxon>
        <taxon>Ascomycota</taxon>
        <taxon>Pezizomycotina</taxon>
        <taxon>Sordariomycetes</taxon>
        <taxon>Xylariomycetidae</taxon>
        <taxon>Xylariales</taxon>
        <taxon>Diatrypaceae</taxon>
        <taxon>Diatrype</taxon>
    </lineage>
</organism>
<dbReference type="SUPFAM" id="SSF54427">
    <property type="entry name" value="NTF2-like"/>
    <property type="match status" value="1"/>
</dbReference>